<dbReference type="SUPFAM" id="SSF52540">
    <property type="entry name" value="P-loop containing nucleoside triphosphate hydrolases"/>
    <property type="match status" value="1"/>
</dbReference>
<sequence length="867" mass="96330">MSYVLENQPYDDHEDLLKKDLLAYVDYGKLYGKRILSWPRYVIDGDDVSPISASAFPDAGCLPMNIAEGSPEKSKIEDMFGNLVIMRVNEGELRGNYFYGPDQEPHKYNSIINFSKKPGQSVVEFRSFASHNASCRLVQVVYLEGGKMDFSRKPSDPVFPYDDQAAPMAKFVMVAQVSHGKRLLYGPFEMQEAAGRSDAYEIDASQSFDRFVYAVDEASFKFNIDVERDDGMPFAQFVDVDELRELIKDPVESYDWMSASELLDACGRLAKSALPNITKSDVKALKAAIESADYVDSMISMSPMRRKRLLDMLDSRESWDEMSDERKAAAIGEIPVDKLAEYVLSDDHFARFYEKVSENDEVRRRAEAREAEATARVTAAEAKAAAAEAKAKEADAERIRAESARDEQKRQIVSEIQEELDEKRDELRQLDDDRSELENRINELREGEYAAKSAIRKVVNDFREEQAVSEHILKSVAVQELVESLGAPSGARVDGGRSGEARPEAASPAIVSDQGCMKPGDVLRRIEGAVVDRAGREFSCNEVANILICLTQGYITTFAGYPGTGKTSLARILAGALGLVQPSARRYSEVSVERGWTSYKDFVGYYNPFSQRVEPANSAAFSAFSALDSENRTDAAEHVPYLMLLDEANLSSIEHYWSPFLLACDRREGSPELSLSLGGGLSFSVPSWLRFVATVNFDHTTEELSPRFLDRSWVIMLEPQDFDFDNGDFAREDADFSSQEALNIETLQSAFGLRPGGLDVSSASRLREVVEACREAGMSVSPRSQVMMRNYVSAAQEVMDVSTAATADDPVDFAVCQKVLPRISGTEESAKPVLEAILGVGGLPRTKRHAERMLKAGEGSGFYQFFA</sequence>
<dbReference type="InterPro" id="IPR027417">
    <property type="entry name" value="P-loop_NTPase"/>
</dbReference>
<comment type="caution">
    <text evidence="2">The sequence shown here is derived from an EMBL/GenBank/DDBJ whole genome shotgun (WGS) entry which is preliminary data.</text>
</comment>
<dbReference type="EMBL" id="PPTO01000014">
    <property type="protein sequence ID" value="RDB56516.1"/>
    <property type="molecule type" value="Genomic_DNA"/>
</dbReference>
<feature type="region of interest" description="Disordered" evidence="1">
    <location>
        <begin position="488"/>
        <end position="508"/>
    </location>
</feature>
<dbReference type="AlphaFoldDB" id="A0A369LE69"/>
<feature type="compositionally biased region" description="Basic and acidic residues" evidence="1">
    <location>
        <begin position="389"/>
        <end position="411"/>
    </location>
</feature>
<feature type="region of interest" description="Disordered" evidence="1">
    <location>
        <begin position="388"/>
        <end position="411"/>
    </location>
</feature>
<dbReference type="RefSeq" id="WP_114616059.1">
    <property type="nucleotide sequence ID" value="NZ_PPTO01000014.1"/>
</dbReference>
<accession>A0A369LE69</accession>
<dbReference type="Gene3D" id="3.40.50.300">
    <property type="entry name" value="P-loop containing nucleotide triphosphate hydrolases"/>
    <property type="match status" value="1"/>
</dbReference>
<proteinExistence type="predicted"/>
<reference evidence="2 3" key="1">
    <citation type="journal article" date="2018" name="Elife">
        <title>Discovery and characterization of a prevalent human gut bacterial enzyme sufficient for the inactivation of a family of plant toxins.</title>
        <authorList>
            <person name="Koppel N."/>
            <person name="Bisanz J.E."/>
            <person name="Pandelia M.E."/>
            <person name="Turnbaugh P.J."/>
            <person name="Balskus E.P."/>
        </authorList>
    </citation>
    <scope>NUCLEOTIDE SEQUENCE [LARGE SCALE GENOMIC DNA]</scope>
    <source>
        <strain evidence="2 3">OB21 GAM31</strain>
    </source>
</reference>
<evidence type="ECO:0000313" key="2">
    <source>
        <dbReference type="EMBL" id="RDB56516.1"/>
    </source>
</evidence>
<name>A0A369LE69_9ACTN</name>
<evidence type="ECO:0000256" key="1">
    <source>
        <dbReference type="SAM" id="MobiDB-lite"/>
    </source>
</evidence>
<organism evidence="2 3">
    <name type="scientific">Slackia isoflavoniconvertens</name>
    <dbReference type="NCBI Taxonomy" id="572010"/>
    <lineage>
        <taxon>Bacteria</taxon>
        <taxon>Bacillati</taxon>
        <taxon>Actinomycetota</taxon>
        <taxon>Coriobacteriia</taxon>
        <taxon>Eggerthellales</taxon>
        <taxon>Eggerthellaceae</taxon>
        <taxon>Slackia</taxon>
    </lineage>
</organism>
<dbReference type="Proteomes" id="UP000253975">
    <property type="component" value="Unassembled WGS sequence"/>
</dbReference>
<feature type="compositionally biased region" description="Basic and acidic residues" evidence="1">
    <location>
        <begin position="494"/>
        <end position="503"/>
    </location>
</feature>
<protein>
    <recommendedName>
        <fullName evidence="4">AAA+ ATPase domain-containing protein</fullName>
    </recommendedName>
</protein>
<evidence type="ECO:0000313" key="3">
    <source>
        <dbReference type="Proteomes" id="UP000253975"/>
    </source>
</evidence>
<evidence type="ECO:0008006" key="4">
    <source>
        <dbReference type="Google" id="ProtNLM"/>
    </source>
</evidence>
<gene>
    <name evidence="2" type="ORF">C1881_08265</name>
</gene>